<organism evidence="1 3">
    <name type="scientific">Mucilaginibacter rubeus</name>
    <dbReference type="NCBI Taxonomy" id="2027860"/>
    <lineage>
        <taxon>Bacteria</taxon>
        <taxon>Pseudomonadati</taxon>
        <taxon>Bacteroidota</taxon>
        <taxon>Sphingobacteriia</taxon>
        <taxon>Sphingobacteriales</taxon>
        <taxon>Sphingobacteriaceae</taxon>
        <taxon>Mucilaginibacter</taxon>
    </lineage>
</organism>
<dbReference type="EMBL" id="CP071880">
    <property type="protein sequence ID" value="QTE51017.1"/>
    <property type="molecule type" value="Genomic_DNA"/>
</dbReference>
<dbReference type="RefSeq" id="WP_112653422.1">
    <property type="nucleotide sequence ID" value="NZ_CP043451.1"/>
</dbReference>
<accession>A0AAE6MK77</accession>
<proteinExistence type="predicted"/>
<evidence type="ECO:0000313" key="2">
    <source>
        <dbReference type="EMBL" id="QTE51017.1"/>
    </source>
</evidence>
<evidence type="ECO:0000313" key="4">
    <source>
        <dbReference type="Proteomes" id="UP000663940"/>
    </source>
</evidence>
<reference evidence="2 4" key="2">
    <citation type="submission" date="2021-03" db="EMBL/GenBank/DDBJ databases">
        <title>Mucilaginibacter strains isolated from gold and copper mining confer multi heavy-metal resistance.</title>
        <authorList>
            <person name="Li Y."/>
        </authorList>
    </citation>
    <scope>NUCLEOTIDE SEQUENCE [LARGE SCALE GENOMIC DNA]</scope>
    <source>
        <strain evidence="2 4">P2-4</strain>
    </source>
</reference>
<dbReference type="Proteomes" id="UP000250557">
    <property type="component" value="Chromosome"/>
</dbReference>
<sequence length="203" mass="23528">MRNLTSKDSIFGNDEIKLFKETIQLLGEKFKIQPVWSSKIKGMEIFAPDLIDNIVGILLMNANVRGFYLVFVKIYGRRMGWSDPSVSYKDYHAIALATMEKDFGRVLIRKKSMVDKVTNLILPVELKFKDDKTFNKRFYVVVNDKDKAYSCMTPGFRNIVRDFNKDNYIINIVNRTLVIESLENINPQQIVKLAEFADKLSLL</sequence>
<dbReference type="EMBL" id="CP043451">
    <property type="protein sequence ID" value="QEM06455.1"/>
    <property type="molecule type" value="Genomic_DNA"/>
</dbReference>
<name>A0AAE6MK77_9SPHI</name>
<evidence type="ECO:0000313" key="1">
    <source>
        <dbReference type="EMBL" id="QEM06455.1"/>
    </source>
</evidence>
<dbReference type="AlphaFoldDB" id="A0AAE6MK77"/>
<evidence type="ECO:0000313" key="3">
    <source>
        <dbReference type="Proteomes" id="UP000250557"/>
    </source>
</evidence>
<gene>
    <name evidence="1" type="ORF">DIU31_024150</name>
    <name evidence="2" type="ORF">J3L21_03295</name>
</gene>
<keyword evidence="4" id="KW-1185">Reference proteome</keyword>
<dbReference type="Proteomes" id="UP000663940">
    <property type="component" value="Chromosome"/>
</dbReference>
<protein>
    <submittedName>
        <fullName evidence="1">Uncharacterized protein</fullName>
    </submittedName>
</protein>
<reference evidence="1 3" key="1">
    <citation type="submission" date="2019-08" db="EMBL/GenBank/DDBJ databases">
        <title>Comparative genome analysis confer to the adaptation heavy metal polluted environment.</title>
        <authorList>
            <person name="Li Y."/>
        </authorList>
    </citation>
    <scope>NUCLEOTIDE SEQUENCE [LARGE SCALE GENOMIC DNA]</scope>
    <source>
        <strain evidence="1 3">P2</strain>
    </source>
</reference>